<keyword evidence="1" id="KW-1133">Transmembrane helix</keyword>
<comment type="caution">
    <text evidence="2">The sequence shown here is derived from an EMBL/GenBank/DDBJ whole genome shotgun (WGS) entry which is preliminary data.</text>
</comment>
<keyword evidence="1" id="KW-0472">Membrane</keyword>
<dbReference type="Proteomes" id="UP000285456">
    <property type="component" value="Unassembled WGS sequence"/>
</dbReference>
<name>A0A417YIT8_9BACI</name>
<dbReference type="AlphaFoldDB" id="A0A417YIT8"/>
<feature type="transmembrane region" description="Helical" evidence="1">
    <location>
        <begin position="69"/>
        <end position="91"/>
    </location>
</feature>
<organism evidence="2 3">
    <name type="scientific">Oceanobacillus profundus</name>
    <dbReference type="NCBI Taxonomy" id="372463"/>
    <lineage>
        <taxon>Bacteria</taxon>
        <taxon>Bacillati</taxon>
        <taxon>Bacillota</taxon>
        <taxon>Bacilli</taxon>
        <taxon>Bacillales</taxon>
        <taxon>Bacillaceae</taxon>
        <taxon>Oceanobacillus</taxon>
    </lineage>
</organism>
<evidence type="ECO:0000313" key="2">
    <source>
        <dbReference type="EMBL" id="RHW32968.1"/>
    </source>
</evidence>
<accession>A0A417YIT8</accession>
<sequence length="92" mass="10925">MEEHSSFIMYLISVNIIGFILMYIDKRKAMKKQYRIPERTFWALAILGSALGTYIGMKLFRHKTKHRSFMIGMPILFIVNIVCCIYIFFFMS</sequence>
<protein>
    <submittedName>
        <fullName evidence="2">DUF1294 domain-containing protein</fullName>
    </submittedName>
</protein>
<evidence type="ECO:0000313" key="3">
    <source>
        <dbReference type="Proteomes" id="UP000285456"/>
    </source>
</evidence>
<feature type="transmembrane region" description="Helical" evidence="1">
    <location>
        <begin position="6"/>
        <end position="24"/>
    </location>
</feature>
<gene>
    <name evidence="2" type="ORF">D1B32_07930</name>
</gene>
<feature type="transmembrane region" description="Helical" evidence="1">
    <location>
        <begin position="36"/>
        <end position="57"/>
    </location>
</feature>
<dbReference type="OrthoDB" id="1698854at2"/>
<dbReference type="EMBL" id="QWEH01000004">
    <property type="protein sequence ID" value="RHW32968.1"/>
    <property type="molecule type" value="Genomic_DNA"/>
</dbReference>
<keyword evidence="1" id="KW-0812">Transmembrane</keyword>
<dbReference type="Pfam" id="PF06961">
    <property type="entry name" value="DUF1294"/>
    <property type="match status" value="1"/>
</dbReference>
<reference evidence="2 3" key="1">
    <citation type="journal article" date="2007" name="Int. J. Syst. Evol. Microbiol.">
        <title>Oceanobacillus profundus sp. nov., isolated from a deep-sea sediment core.</title>
        <authorList>
            <person name="Kim Y.G."/>
            <person name="Choi D.H."/>
            <person name="Hyun S."/>
            <person name="Cho B.C."/>
        </authorList>
    </citation>
    <scope>NUCLEOTIDE SEQUENCE [LARGE SCALE GENOMIC DNA]</scope>
    <source>
        <strain evidence="2 3">DSM 18246</strain>
    </source>
</reference>
<evidence type="ECO:0000256" key="1">
    <source>
        <dbReference type="SAM" id="Phobius"/>
    </source>
</evidence>
<dbReference type="InterPro" id="IPR010718">
    <property type="entry name" value="DUF1294"/>
</dbReference>
<proteinExistence type="predicted"/>
<dbReference type="RefSeq" id="WP_095307284.1">
    <property type="nucleotide sequence ID" value="NZ_JAUOPF010000002.1"/>
</dbReference>
<keyword evidence="3" id="KW-1185">Reference proteome</keyword>